<proteinExistence type="predicted"/>
<protein>
    <submittedName>
        <fullName evidence="1">Uncharacterized protein</fullName>
    </submittedName>
</protein>
<dbReference type="AlphaFoldDB" id="A0AAD3HSE9"/>
<organism evidence="1 2">
    <name type="scientific">Astrephomene gubernaculifera</name>
    <dbReference type="NCBI Taxonomy" id="47775"/>
    <lineage>
        <taxon>Eukaryota</taxon>
        <taxon>Viridiplantae</taxon>
        <taxon>Chlorophyta</taxon>
        <taxon>core chlorophytes</taxon>
        <taxon>Chlorophyceae</taxon>
        <taxon>CS clade</taxon>
        <taxon>Chlamydomonadales</taxon>
        <taxon>Astrephomenaceae</taxon>
        <taxon>Astrephomene</taxon>
    </lineage>
</organism>
<feature type="non-terminal residue" evidence="1">
    <location>
        <position position="1"/>
    </location>
</feature>
<comment type="caution">
    <text evidence="1">The sequence shown here is derived from an EMBL/GenBank/DDBJ whole genome shotgun (WGS) entry which is preliminary data.</text>
</comment>
<sequence length="130" mass="12763">AAVAAAAVGCQDGHPDAALASPVATAAARSVAHQCGCVFCPCHYDTEQLMAQTVEKQSYEASPPYTSAVADHQMCFGKTPPSSGGLPQAPATVPPVASTVGPVSRFALNSAAAAAPTTADVGAGGCNGHI</sequence>
<reference evidence="1 2" key="1">
    <citation type="journal article" date="2021" name="Sci. Rep.">
        <title>Genome sequencing of the multicellular alga Astrephomene provides insights into convergent evolution of germ-soma differentiation.</title>
        <authorList>
            <person name="Yamashita S."/>
            <person name="Yamamoto K."/>
            <person name="Matsuzaki R."/>
            <person name="Suzuki S."/>
            <person name="Yamaguchi H."/>
            <person name="Hirooka S."/>
            <person name="Minakuchi Y."/>
            <person name="Miyagishima S."/>
            <person name="Kawachi M."/>
            <person name="Toyoda A."/>
            <person name="Nozaki H."/>
        </authorList>
    </citation>
    <scope>NUCLEOTIDE SEQUENCE [LARGE SCALE GENOMIC DNA]</scope>
    <source>
        <strain evidence="1 2">NIES-4017</strain>
    </source>
</reference>
<evidence type="ECO:0000313" key="2">
    <source>
        <dbReference type="Proteomes" id="UP001054857"/>
    </source>
</evidence>
<dbReference type="EMBL" id="BMAR01000058">
    <property type="protein sequence ID" value="GFR52099.1"/>
    <property type="molecule type" value="Genomic_DNA"/>
</dbReference>
<feature type="non-terminal residue" evidence="1">
    <location>
        <position position="130"/>
    </location>
</feature>
<keyword evidence="2" id="KW-1185">Reference proteome</keyword>
<accession>A0AAD3HSE9</accession>
<dbReference type="Proteomes" id="UP001054857">
    <property type="component" value="Unassembled WGS sequence"/>
</dbReference>
<evidence type="ECO:0000313" key="1">
    <source>
        <dbReference type="EMBL" id="GFR52099.1"/>
    </source>
</evidence>
<gene>
    <name evidence="1" type="ORF">Agub_g14606</name>
</gene>
<name>A0AAD3HSE9_9CHLO</name>